<dbReference type="RefSeq" id="WP_328851293.1">
    <property type="nucleotide sequence ID" value="NZ_CP108084.1"/>
</dbReference>
<dbReference type="Proteomes" id="UP001432190">
    <property type="component" value="Chromosome"/>
</dbReference>
<reference evidence="1" key="1">
    <citation type="submission" date="2022-10" db="EMBL/GenBank/DDBJ databases">
        <title>The complete genomes of actinobacterial strains from the NBC collection.</title>
        <authorList>
            <person name="Joergensen T.S."/>
            <person name="Alvarez Arevalo M."/>
            <person name="Sterndorff E.B."/>
            <person name="Faurdal D."/>
            <person name="Vuksanovic O."/>
            <person name="Mourched A.-S."/>
            <person name="Charusanti P."/>
            <person name="Shaw S."/>
            <person name="Blin K."/>
            <person name="Weber T."/>
        </authorList>
    </citation>
    <scope>NUCLEOTIDE SEQUENCE</scope>
    <source>
        <strain evidence="1">NBC_00256</strain>
    </source>
</reference>
<name>A0ABZ1S3H8_9ACTN</name>
<protein>
    <submittedName>
        <fullName evidence="1">Uncharacterized protein</fullName>
    </submittedName>
</protein>
<evidence type="ECO:0000313" key="2">
    <source>
        <dbReference type="Proteomes" id="UP001432190"/>
    </source>
</evidence>
<evidence type="ECO:0000313" key="1">
    <source>
        <dbReference type="EMBL" id="WUP48995.1"/>
    </source>
</evidence>
<sequence length="45" mass="4712">MAAIPEAIAEIPSLALTLVRIRQIMRAGTTGPGGDNNPHRSMLGL</sequence>
<organism evidence="1 2">
    <name type="scientific">Micromonospora globbae</name>
    <dbReference type="NCBI Taxonomy" id="1894969"/>
    <lineage>
        <taxon>Bacteria</taxon>
        <taxon>Bacillati</taxon>
        <taxon>Actinomycetota</taxon>
        <taxon>Actinomycetes</taxon>
        <taxon>Micromonosporales</taxon>
        <taxon>Micromonosporaceae</taxon>
        <taxon>Micromonospora</taxon>
    </lineage>
</organism>
<accession>A0ABZ1S3H8</accession>
<gene>
    <name evidence="1" type="ORF">OG994_26065</name>
</gene>
<proteinExistence type="predicted"/>
<dbReference type="EMBL" id="CP108084">
    <property type="protein sequence ID" value="WUP48995.1"/>
    <property type="molecule type" value="Genomic_DNA"/>
</dbReference>
<keyword evidence="2" id="KW-1185">Reference proteome</keyword>